<dbReference type="InterPro" id="IPR029068">
    <property type="entry name" value="Glyas_Bleomycin-R_OHBP_Dase"/>
</dbReference>
<sequence length="119" mass="13397">MRVKLEGITILALDVPKLTSSYHDVLGFKVIVTEENYTEFENDGVRLAIFSGLLMAANTNDHPSYAEERKGQSFEINFECDTPEEVYVRYEALIAKGATEITAPKVMPWGQGRKVNVNR</sequence>
<evidence type="ECO:0000313" key="2">
    <source>
        <dbReference type="EMBL" id="MCK8486657.1"/>
    </source>
</evidence>
<dbReference type="EMBL" id="JALPRK010000003">
    <property type="protein sequence ID" value="MCK8486657.1"/>
    <property type="molecule type" value="Genomic_DNA"/>
</dbReference>
<comment type="caution">
    <text evidence="2">The sequence shown here is derived from an EMBL/GenBank/DDBJ whole genome shotgun (WGS) entry which is preliminary data.</text>
</comment>
<proteinExistence type="predicted"/>
<keyword evidence="3" id="KW-1185">Reference proteome</keyword>
<evidence type="ECO:0000259" key="1">
    <source>
        <dbReference type="PROSITE" id="PS51819"/>
    </source>
</evidence>
<name>A0A9X1XWN6_9BACL</name>
<dbReference type="AlphaFoldDB" id="A0A9X1XWN6"/>
<dbReference type="Proteomes" id="UP001139534">
    <property type="component" value="Unassembled WGS sequence"/>
</dbReference>
<dbReference type="RefSeq" id="WP_248550866.1">
    <property type="nucleotide sequence ID" value="NZ_JALPRK010000003.1"/>
</dbReference>
<dbReference type="PROSITE" id="PS51819">
    <property type="entry name" value="VOC"/>
    <property type="match status" value="1"/>
</dbReference>
<accession>A0A9X1XWN6</accession>
<evidence type="ECO:0000313" key="3">
    <source>
        <dbReference type="Proteomes" id="UP001139534"/>
    </source>
</evidence>
<gene>
    <name evidence="2" type="ORF">M0651_05645</name>
</gene>
<organism evidence="2 3">
    <name type="scientific">Paenibacillus mellifer</name>
    <dbReference type="NCBI Taxonomy" id="2937794"/>
    <lineage>
        <taxon>Bacteria</taxon>
        <taxon>Bacillati</taxon>
        <taxon>Bacillota</taxon>
        <taxon>Bacilli</taxon>
        <taxon>Bacillales</taxon>
        <taxon>Paenibacillaceae</taxon>
        <taxon>Paenibacillus</taxon>
    </lineage>
</organism>
<dbReference type="Gene3D" id="3.10.180.10">
    <property type="entry name" value="2,3-Dihydroxybiphenyl 1,2-Dioxygenase, domain 1"/>
    <property type="match status" value="1"/>
</dbReference>
<dbReference type="InterPro" id="IPR037523">
    <property type="entry name" value="VOC_core"/>
</dbReference>
<dbReference type="InterPro" id="IPR004360">
    <property type="entry name" value="Glyas_Fos-R_dOase_dom"/>
</dbReference>
<protein>
    <submittedName>
        <fullName evidence="2">Glyoxalase</fullName>
    </submittedName>
</protein>
<reference evidence="2" key="1">
    <citation type="submission" date="2022-04" db="EMBL/GenBank/DDBJ databases">
        <authorList>
            <person name="Seo M.-J."/>
        </authorList>
    </citation>
    <scope>NUCLEOTIDE SEQUENCE</scope>
    <source>
        <strain evidence="2">MBLB2552</strain>
    </source>
</reference>
<dbReference type="SUPFAM" id="SSF54593">
    <property type="entry name" value="Glyoxalase/Bleomycin resistance protein/Dihydroxybiphenyl dioxygenase"/>
    <property type="match status" value="1"/>
</dbReference>
<feature type="domain" description="VOC" evidence="1">
    <location>
        <begin position="4"/>
        <end position="119"/>
    </location>
</feature>
<dbReference type="Pfam" id="PF00903">
    <property type="entry name" value="Glyoxalase"/>
    <property type="match status" value="1"/>
</dbReference>